<dbReference type="HOGENOM" id="CLU_3298181_0_0_12"/>
<protein>
    <submittedName>
        <fullName evidence="1">Uncharacterized protein</fullName>
    </submittedName>
</protein>
<proteinExistence type="predicted"/>
<dbReference type="Proteomes" id="UP000014605">
    <property type="component" value="Unassembled WGS sequence"/>
</dbReference>
<comment type="caution">
    <text evidence="1">The sequence shown here is derived from an EMBL/GenBank/DDBJ whole genome shotgun (WGS) entry which is preliminary data.</text>
</comment>
<sequence length="40" mass="4524">MFYDTGCKLSCFKSLVLLSDHPYIENVEHCVPALCIGYVD</sequence>
<accession>S3LQH0</accession>
<name>S3LQH0_9SPIR</name>
<reference evidence="1 2" key="1">
    <citation type="submission" date="2013-04" db="EMBL/GenBank/DDBJ databases">
        <title>The Genome Sequence of Treponema vincentii F0403.</title>
        <authorList>
            <consortium name="The Broad Institute Genomics Platform"/>
            <person name="Earl A."/>
            <person name="Ward D."/>
            <person name="Feldgarden M."/>
            <person name="Gevers D."/>
            <person name="Leonetti C."/>
            <person name="Izard J."/>
            <person name="Walker B."/>
            <person name="Young S."/>
            <person name="Zeng Q."/>
            <person name="Gargeya S."/>
            <person name="Fitzgerald M."/>
            <person name="Haas B."/>
            <person name="Abouelleil A."/>
            <person name="Allen A.W."/>
            <person name="Alvarado L."/>
            <person name="Arachchi H.M."/>
            <person name="Berlin A.M."/>
            <person name="Chapman S.B."/>
            <person name="Gainer-Dewar J."/>
            <person name="Goldberg J."/>
            <person name="Griggs A."/>
            <person name="Gujja S."/>
            <person name="Hansen M."/>
            <person name="Howarth C."/>
            <person name="Imamovic A."/>
            <person name="Ireland A."/>
            <person name="Larimer J."/>
            <person name="McCowan C."/>
            <person name="Murphy C."/>
            <person name="Pearson M."/>
            <person name="Poon T.W."/>
            <person name="Priest M."/>
            <person name="Roberts A."/>
            <person name="Saif S."/>
            <person name="Shea T."/>
            <person name="Sisk P."/>
            <person name="Sykes S."/>
            <person name="Wortman J."/>
            <person name="Nusbaum C."/>
            <person name="Birren B."/>
        </authorList>
    </citation>
    <scope>NUCLEOTIDE SEQUENCE [LARGE SCALE GENOMIC DNA]</scope>
    <source>
        <strain evidence="1 2">F0403</strain>
    </source>
</reference>
<dbReference type="EMBL" id="ATFC01000009">
    <property type="protein sequence ID" value="EPF46572.1"/>
    <property type="molecule type" value="Genomic_DNA"/>
</dbReference>
<evidence type="ECO:0000313" key="1">
    <source>
        <dbReference type="EMBL" id="EPF46572.1"/>
    </source>
</evidence>
<gene>
    <name evidence="1" type="ORF">HMPREF1222_02096</name>
</gene>
<dbReference type="AlphaFoldDB" id="S3LQH0"/>
<organism evidence="1 2">
    <name type="scientific">Treponema vincentii F0403</name>
    <dbReference type="NCBI Taxonomy" id="1125702"/>
    <lineage>
        <taxon>Bacteria</taxon>
        <taxon>Pseudomonadati</taxon>
        <taxon>Spirochaetota</taxon>
        <taxon>Spirochaetia</taxon>
        <taxon>Spirochaetales</taxon>
        <taxon>Treponemataceae</taxon>
        <taxon>Treponema</taxon>
    </lineage>
</organism>
<keyword evidence="2" id="KW-1185">Reference proteome</keyword>
<evidence type="ECO:0000313" key="2">
    <source>
        <dbReference type="Proteomes" id="UP000014605"/>
    </source>
</evidence>